<keyword evidence="10" id="KW-1185">Reference proteome</keyword>
<evidence type="ECO:0000256" key="1">
    <source>
        <dbReference type="ARBA" id="ARBA00004141"/>
    </source>
</evidence>
<dbReference type="OMA" id="RFPKKQY"/>
<dbReference type="InterPro" id="IPR049453">
    <property type="entry name" value="Memb_transporter_dom"/>
</dbReference>
<feature type="region of interest" description="Disordered" evidence="5">
    <location>
        <begin position="1"/>
        <end position="60"/>
    </location>
</feature>
<feature type="transmembrane region" description="Helical" evidence="6">
    <location>
        <begin position="107"/>
        <end position="125"/>
    </location>
</feature>
<dbReference type="GO" id="GO:0016020">
    <property type="term" value="C:membrane"/>
    <property type="evidence" value="ECO:0007669"/>
    <property type="project" value="UniProtKB-SubCell"/>
</dbReference>
<evidence type="ECO:0000259" key="7">
    <source>
        <dbReference type="Pfam" id="PF10337"/>
    </source>
</evidence>
<evidence type="ECO:0000313" key="9">
    <source>
        <dbReference type="EMBL" id="GAP91056.1"/>
    </source>
</evidence>
<feature type="compositionally biased region" description="Low complexity" evidence="5">
    <location>
        <begin position="970"/>
        <end position="985"/>
    </location>
</feature>
<accession>A0A1W2TRE0</accession>
<evidence type="ECO:0000313" key="10">
    <source>
        <dbReference type="Proteomes" id="UP000054516"/>
    </source>
</evidence>
<feature type="compositionally biased region" description="Basic and acidic residues" evidence="5">
    <location>
        <begin position="308"/>
        <end position="323"/>
    </location>
</feature>
<gene>
    <name evidence="9" type="ORF">SAMD00023353_1502130</name>
</gene>
<dbReference type="Pfam" id="PF10337">
    <property type="entry name" value="ArAE_2_N"/>
    <property type="match status" value="2"/>
</dbReference>
<dbReference type="PANTHER" id="PTHR37994:SF4">
    <property type="entry name" value="ER TRANSPORTER 6TM N-TERMINAL DOMAIN-CONTAINING PROTEIN-RELATED"/>
    <property type="match status" value="1"/>
</dbReference>
<feature type="domain" description="Putative ER transporter 6TM N-terminal" evidence="7">
    <location>
        <begin position="172"/>
        <end position="405"/>
    </location>
</feature>
<dbReference type="InterPro" id="IPR018823">
    <property type="entry name" value="ArAE_2_N"/>
</dbReference>
<feature type="transmembrane region" description="Helical" evidence="6">
    <location>
        <begin position="750"/>
        <end position="766"/>
    </location>
</feature>
<feature type="transmembrane region" description="Helical" evidence="6">
    <location>
        <begin position="772"/>
        <end position="793"/>
    </location>
</feature>
<feature type="region of interest" description="Disordered" evidence="5">
    <location>
        <begin position="308"/>
        <end position="336"/>
    </location>
</feature>
<feature type="region of interest" description="Disordered" evidence="5">
    <location>
        <begin position="465"/>
        <end position="487"/>
    </location>
</feature>
<dbReference type="Pfam" id="PF13515">
    <property type="entry name" value="FUSC_2"/>
    <property type="match status" value="1"/>
</dbReference>
<feature type="compositionally biased region" description="Basic and acidic residues" evidence="5">
    <location>
        <begin position="34"/>
        <end position="43"/>
    </location>
</feature>
<sequence>MAGTSPEPPEPRDDITRDRADGGQQGLNQPDSNDGEKGEELRTDGSNATAVPTPQEPQPKPGFVAGLWAKLGLDAPTVITMFKGALAPVIGLAVYQSDAVAREFSTFGYLVGIVAVLSLSVLPRAKFIQTLLFNLIFLGVGSAVSLLIMWSSLQARIHTQTAPDDPRSRPTYNSSQSAVSAIWLFANIWIVNTLRAKYPSLNIPSIVYAILTNISCTLSPQITSNAAFESIIKRLLTAMLLGFGIAAGVSLFILPVSSRAVWTAQVKGAIQLLRGAVKQEKTYLQSLEREDMFAVPVDICCATHVSDSDRSVDSTSKEKEEKKKKNKGQHAPKSTAEAEAIKKTMFNIRLLTSRIHVDMPFAKRDIAWDKLAPRDLTSIMELLRGIVIPIHGIGTVIDIFQRLAEKRGWVTNAETPLDVLAEKNEDKRVWNKVMKQLHEPFENLSVAIDDGLQHAGMLLEILPRPKAPKKGQNDSNGPAEADVESKGDLILPGDPGFAEVLKRKVQSFRDVRSTILRAWATEKGLLKNGSSLDKIDDVSFSSGGTVHYRDREQLYVLLYIETLMEAAGEGVLRIVQFADTKVADGTMAHKRLIVPKPRVLRKWVASIFDDEDQGQENNADMFDAGISIVYMGDSFAVKKDPEHLPPTNFWQRAGNGVRALSRFFSSEESAFGFRCACATLTVGIVAFLEQTHVFFQEQRLVWAMIIIAIGMTETSGQSIFGFFCRILGTFVAAVFTLITWYIVDENVPGIFVFFYLFQVISIYFLLKFPQLIPAVVLCMVTQVLIIGYELQVVKIGIALSESTGQPYYPIYELAPYRLATVAGGCLVAFFWTIFPSPVTERTWLRRDLAATLYLLANYFSVINETLKSKLNGTGGDRNVKGTPAHQLAKHRVRLFGKLMLLLPSLKQHADFQKWEPTVGGKFPRELYEDIILRASRINSYLTLLSYTIGGGGKGTAGMTITDSLDAAATTHSESAATTTTGTTSGREGGEGRAFEGANCCGWRDALAVLLANISPTQHSIICTLTLLSNALQSGHSIPPHLTVPRPYELSRQLEALGATAAAKDGSGSSSSSSSSVGSIKNASEGDNMGGSHNLLDARNMTQAGYAEFAVLQVCSLLVCDDLEGLIESVSKLVGVVDFSYCVGAGGASTSGSSTASSLFGSSDADARGKGKVD</sequence>
<organism evidence="9">
    <name type="scientific">Rosellinia necatrix</name>
    <name type="common">White root-rot fungus</name>
    <dbReference type="NCBI Taxonomy" id="77044"/>
    <lineage>
        <taxon>Eukaryota</taxon>
        <taxon>Fungi</taxon>
        <taxon>Dikarya</taxon>
        <taxon>Ascomycota</taxon>
        <taxon>Pezizomycotina</taxon>
        <taxon>Sordariomycetes</taxon>
        <taxon>Xylariomycetidae</taxon>
        <taxon>Xylariales</taxon>
        <taxon>Xylariaceae</taxon>
        <taxon>Rosellinia</taxon>
    </lineage>
</organism>
<feature type="region of interest" description="Disordered" evidence="5">
    <location>
        <begin position="1147"/>
        <end position="1173"/>
    </location>
</feature>
<feature type="transmembrane region" description="Helical" evidence="6">
    <location>
        <begin position="171"/>
        <end position="191"/>
    </location>
</feature>
<keyword evidence="2 6" id="KW-0812">Transmembrane</keyword>
<feature type="region of interest" description="Disordered" evidence="5">
    <location>
        <begin position="970"/>
        <end position="990"/>
    </location>
</feature>
<protein>
    <submittedName>
        <fullName evidence="9">Putative mfs transporter protein</fullName>
    </submittedName>
</protein>
<evidence type="ECO:0000256" key="6">
    <source>
        <dbReference type="SAM" id="Phobius"/>
    </source>
</evidence>
<feature type="region of interest" description="Disordered" evidence="5">
    <location>
        <begin position="1060"/>
        <end position="1083"/>
    </location>
</feature>
<feature type="domain" description="Integral membrane bound transporter" evidence="8">
    <location>
        <begin position="694"/>
        <end position="831"/>
    </location>
</feature>
<feature type="compositionally biased region" description="Low complexity" evidence="5">
    <location>
        <begin position="1065"/>
        <end position="1078"/>
    </location>
</feature>
<dbReference type="OrthoDB" id="2274698at2759"/>
<dbReference type="PANTHER" id="PTHR37994">
    <property type="entry name" value="ARAE_2_N DOMAIN-CONTAINING PROTEIN-RELATED"/>
    <property type="match status" value="1"/>
</dbReference>
<evidence type="ECO:0000256" key="2">
    <source>
        <dbReference type="ARBA" id="ARBA00022692"/>
    </source>
</evidence>
<feature type="compositionally biased region" description="Basic and acidic residues" evidence="5">
    <location>
        <begin position="9"/>
        <end position="21"/>
    </location>
</feature>
<evidence type="ECO:0000256" key="4">
    <source>
        <dbReference type="ARBA" id="ARBA00023136"/>
    </source>
</evidence>
<dbReference type="STRING" id="77044.A0A1W2TRE0"/>
<evidence type="ECO:0000259" key="8">
    <source>
        <dbReference type="Pfam" id="PF13515"/>
    </source>
</evidence>
<evidence type="ECO:0000256" key="5">
    <source>
        <dbReference type="SAM" id="MobiDB-lite"/>
    </source>
</evidence>
<comment type="subcellular location">
    <subcellularLocation>
        <location evidence="1">Membrane</location>
        <topology evidence="1">Multi-pass membrane protein</topology>
    </subcellularLocation>
</comment>
<feature type="compositionally biased region" description="Low complexity" evidence="5">
    <location>
        <begin position="1149"/>
        <end position="1162"/>
    </location>
</feature>
<feature type="transmembrane region" description="Helical" evidence="6">
    <location>
        <begin position="203"/>
        <end position="223"/>
    </location>
</feature>
<feature type="domain" description="Putative ER transporter 6TM N-terminal" evidence="7">
    <location>
        <begin position="67"/>
        <end position="162"/>
    </location>
</feature>
<evidence type="ECO:0000256" key="3">
    <source>
        <dbReference type="ARBA" id="ARBA00022989"/>
    </source>
</evidence>
<name>A0A1W2TRE0_ROSNE</name>
<feature type="transmembrane region" description="Helical" evidence="6">
    <location>
        <begin position="814"/>
        <end position="834"/>
    </location>
</feature>
<feature type="transmembrane region" description="Helical" evidence="6">
    <location>
        <begin position="131"/>
        <end position="150"/>
    </location>
</feature>
<dbReference type="EMBL" id="DF977460">
    <property type="protein sequence ID" value="GAP91056.1"/>
    <property type="molecule type" value="Genomic_DNA"/>
</dbReference>
<feature type="transmembrane region" description="Helical" evidence="6">
    <location>
        <begin position="726"/>
        <end position="743"/>
    </location>
</feature>
<keyword evidence="4 6" id="KW-0472">Membrane</keyword>
<feature type="compositionally biased region" description="Basic and acidic residues" evidence="5">
    <location>
        <begin position="1164"/>
        <end position="1173"/>
    </location>
</feature>
<dbReference type="AlphaFoldDB" id="A0A1W2TRE0"/>
<dbReference type="Proteomes" id="UP000054516">
    <property type="component" value="Unassembled WGS sequence"/>
</dbReference>
<keyword evidence="3 6" id="KW-1133">Transmembrane helix</keyword>
<reference evidence="9" key="1">
    <citation type="submission" date="2016-03" db="EMBL/GenBank/DDBJ databases">
        <title>Draft genome sequence of Rosellinia necatrix.</title>
        <authorList>
            <person name="Kanematsu S."/>
        </authorList>
    </citation>
    <scope>NUCLEOTIDE SEQUENCE [LARGE SCALE GENOMIC DNA]</scope>
    <source>
        <strain evidence="9">W97</strain>
    </source>
</reference>
<proteinExistence type="predicted"/>
<feature type="transmembrane region" description="Helical" evidence="6">
    <location>
        <begin position="235"/>
        <end position="254"/>
    </location>
</feature>